<protein>
    <submittedName>
        <fullName evidence="2">ABC transporter permease</fullName>
    </submittedName>
</protein>
<evidence type="ECO:0000256" key="1">
    <source>
        <dbReference type="SAM" id="Phobius"/>
    </source>
</evidence>
<dbReference type="EMBL" id="JAATNW010000004">
    <property type="protein sequence ID" value="NMH60136.1"/>
    <property type="molecule type" value="Genomic_DNA"/>
</dbReference>
<proteinExistence type="predicted"/>
<evidence type="ECO:0000313" key="2">
    <source>
        <dbReference type="EMBL" id="NMH60136.1"/>
    </source>
</evidence>
<reference evidence="2 3" key="1">
    <citation type="submission" date="2020-03" db="EMBL/GenBank/DDBJ databases">
        <title>Alteromonas ponticola sp. nov., isolated from seawater.</title>
        <authorList>
            <person name="Yoon J.-H."/>
            <person name="Kim Y.-O."/>
        </authorList>
    </citation>
    <scope>NUCLEOTIDE SEQUENCE [LARGE SCALE GENOMIC DNA]</scope>
    <source>
        <strain evidence="2 3">MYP5</strain>
    </source>
</reference>
<dbReference type="Proteomes" id="UP000709336">
    <property type="component" value="Unassembled WGS sequence"/>
</dbReference>
<feature type="transmembrane region" description="Helical" evidence="1">
    <location>
        <begin position="55"/>
        <end position="76"/>
    </location>
</feature>
<feature type="transmembrane region" description="Helical" evidence="1">
    <location>
        <begin position="108"/>
        <end position="129"/>
    </location>
</feature>
<dbReference type="RefSeq" id="WP_169210689.1">
    <property type="nucleotide sequence ID" value="NZ_JAATNW010000004.1"/>
</dbReference>
<gene>
    <name evidence="2" type="ORF">HCJ96_08920</name>
</gene>
<feature type="transmembrane region" description="Helical" evidence="1">
    <location>
        <begin position="135"/>
        <end position="165"/>
    </location>
</feature>
<sequence>MNYFDLFINETKVHFFEMRQYWFETVTALLMIVGIFVGLFFGVKSLMPGMSEGDSLDGLVFGFLLWSFASSAYNAVAKSIIEDTQKGYIEHLFMCPAGFSKLMLTRTLAELIIGYGYLILIAFVAMWATDNWIDINFFWLFCLLMLAAPSLVGLGFLISGLALLFKKVETVGMMLSLAFMGLVALDGLPFNIFTLLPFVPGASLARDVIVAQQPVNLVHVGIVALNSLVYCLVGLMVFRRMEKLAKQRNLIGKY</sequence>
<keyword evidence="3" id="KW-1185">Reference proteome</keyword>
<dbReference type="InterPro" id="IPR051784">
    <property type="entry name" value="Nod_factor_ABC_transporter"/>
</dbReference>
<feature type="transmembrane region" description="Helical" evidence="1">
    <location>
        <begin position="218"/>
        <end position="238"/>
    </location>
</feature>
<dbReference type="PANTHER" id="PTHR43229:SF6">
    <property type="entry name" value="ABC-TYPE MULTIDRUG TRANSPORT SYSTEM, PERMEASE COMPONENT"/>
    <property type="match status" value="1"/>
</dbReference>
<comment type="caution">
    <text evidence="2">The sequence shown here is derived from an EMBL/GenBank/DDBJ whole genome shotgun (WGS) entry which is preliminary data.</text>
</comment>
<keyword evidence="1" id="KW-0472">Membrane</keyword>
<feature type="transmembrane region" description="Helical" evidence="1">
    <location>
        <begin position="21"/>
        <end position="43"/>
    </location>
</feature>
<keyword evidence="1" id="KW-1133">Transmembrane helix</keyword>
<name>A0ABX1R3A7_9ALTE</name>
<evidence type="ECO:0000313" key="3">
    <source>
        <dbReference type="Proteomes" id="UP000709336"/>
    </source>
</evidence>
<dbReference type="PANTHER" id="PTHR43229">
    <property type="entry name" value="NODULATION PROTEIN J"/>
    <property type="match status" value="1"/>
</dbReference>
<keyword evidence="1" id="KW-0812">Transmembrane</keyword>
<organism evidence="2 3">
    <name type="scientific">Alteromonas ponticola</name>
    <dbReference type="NCBI Taxonomy" id="2720613"/>
    <lineage>
        <taxon>Bacteria</taxon>
        <taxon>Pseudomonadati</taxon>
        <taxon>Pseudomonadota</taxon>
        <taxon>Gammaproteobacteria</taxon>
        <taxon>Alteromonadales</taxon>
        <taxon>Alteromonadaceae</taxon>
        <taxon>Alteromonas/Salinimonas group</taxon>
        <taxon>Alteromonas</taxon>
    </lineage>
</organism>
<feature type="transmembrane region" description="Helical" evidence="1">
    <location>
        <begin position="177"/>
        <end position="198"/>
    </location>
</feature>
<accession>A0ABX1R3A7</accession>